<dbReference type="Proteomes" id="UP000469871">
    <property type="component" value="Unassembled WGS sequence"/>
</dbReference>
<evidence type="ECO:0000256" key="7">
    <source>
        <dbReference type="SAM" id="Phobius"/>
    </source>
</evidence>
<comment type="subcellular location">
    <subcellularLocation>
        <location evidence="1">Membrane</location>
        <topology evidence="1">Multi-pass membrane protein</topology>
    </subcellularLocation>
</comment>
<reference evidence="8 19" key="6">
    <citation type="submission" date="2019-10" db="EMBL/GenBank/DDBJ databases">
        <title>Evolutionary dynamics of vancomycin-resistant Enterococcus faecium during gastrointestinal tract colonization and bloodstream infection in immunocompromised pediatric patients.</title>
        <authorList>
            <person name="Chilambi G.S."/>
            <person name="Nordstrom H.R."/>
            <person name="Evans D.R."/>
            <person name="Ferrolino J."/>
            <person name="Hayden R.T."/>
            <person name="Maron G.M."/>
            <person name="Vo A.N."/>
            <person name="Gilmore M.S."/>
            <person name="Wolf J."/>
            <person name="Rosch J.W."/>
            <person name="Van Tyne D."/>
        </authorList>
    </citation>
    <scope>NUCLEOTIDE SEQUENCE [LARGE SCALE GENOMIC DNA]</scope>
    <source>
        <strain evidence="8 19">VRECG27</strain>
    </source>
</reference>
<evidence type="ECO:0000256" key="3">
    <source>
        <dbReference type="ARBA" id="ARBA00022692"/>
    </source>
</evidence>
<dbReference type="Gene3D" id="1.20.58.340">
    <property type="entry name" value="Magnesium transport protein CorA, transmembrane region"/>
    <property type="match status" value="2"/>
</dbReference>
<dbReference type="SUPFAM" id="SSF144083">
    <property type="entry name" value="Magnesium transport protein CorA, transmembrane region"/>
    <property type="match status" value="1"/>
</dbReference>
<dbReference type="AlphaFoldDB" id="A0A132PAY8"/>
<comment type="similarity">
    <text evidence="2">Belongs to the CorA metal ion transporter (MIT) (TC 1.A.35) family.</text>
</comment>
<dbReference type="PATRIC" id="fig|1352.1358.peg.1686"/>
<evidence type="ECO:0000313" key="16">
    <source>
        <dbReference type="Proteomes" id="UP000191171"/>
    </source>
</evidence>
<dbReference type="CDD" id="cd12827">
    <property type="entry name" value="EcCorA_ZntB-like_u2"/>
    <property type="match status" value="1"/>
</dbReference>
<dbReference type="Pfam" id="PF01544">
    <property type="entry name" value="CorA"/>
    <property type="match status" value="1"/>
</dbReference>
<evidence type="ECO:0000256" key="6">
    <source>
        <dbReference type="SAM" id="Coils"/>
    </source>
</evidence>
<evidence type="ECO:0000256" key="2">
    <source>
        <dbReference type="ARBA" id="ARBA00009765"/>
    </source>
</evidence>
<evidence type="ECO:0000313" key="18">
    <source>
        <dbReference type="Proteomes" id="UP000253144"/>
    </source>
</evidence>
<dbReference type="PANTHER" id="PTHR47891">
    <property type="entry name" value="TRANSPORTER-RELATED"/>
    <property type="match status" value="1"/>
</dbReference>
<keyword evidence="4 7" id="KW-1133">Transmembrane helix</keyword>
<dbReference type="EMBL" id="FKLM01000017">
    <property type="protein sequence ID" value="SAZ06993.1"/>
    <property type="molecule type" value="Genomic_DNA"/>
</dbReference>
<reference evidence="12 18" key="1">
    <citation type="submission" date="2015-06" db="EMBL/GenBank/DDBJ databases">
        <title>The Genome Sequence of Enterococcus faecium 131EA1.</title>
        <authorList>
            <consortium name="The Broad Institute Genomics Platform"/>
            <consortium name="The Broad Institute Genome Sequencing Center for Infectious Disease"/>
            <person name="Earl A.M."/>
            <person name="Van Tyne D."/>
            <person name="Lebreton F."/>
            <person name="Saavedra J.T."/>
            <person name="Gilmore M.S."/>
            <person name="Manson Mcguire A."/>
            <person name="Clock S."/>
            <person name="Crupain M."/>
            <person name="Rangan U."/>
            <person name="Young S."/>
            <person name="Abouelleil A."/>
            <person name="Cao P."/>
            <person name="Chapman S.B."/>
            <person name="Griggs A."/>
            <person name="Priest M."/>
            <person name="Shea T."/>
            <person name="Wortman J."/>
            <person name="Nusbaum C."/>
            <person name="Birren B."/>
        </authorList>
    </citation>
    <scope>NUCLEOTIDE SEQUENCE [LARGE SCALE GENOMIC DNA]</scope>
    <source>
        <strain evidence="12 18">131EA1</strain>
    </source>
</reference>
<evidence type="ECO:0000313" key="15">
    <source>
        <dbReference type="Proteomes" id="UP000183509"/>
    </source>
</evidence>
<comment type="caution">
    <text evidence="9">The sequence shown here is derived from an EMBL/GenBank/DDBJ whole genome shotgun (WGS) entry which is preliminary data.</text>
</comment>
<evidence type="ECO:0000313" key="17">
    <source>
        <dbReference type="Proteomes" id="UP000249070"/>
    </source>
</evidence>
<dbReference type="Proteomes" id="UP000191171">
    <property type="component" value="Unassembled WGS sequence"/>
</dbReference>
<dbReference type="InterPro" id="IPR045861">
    <property type="entry name" value="CorA_cytoplasmic_dom"/>
</dbReference>
<dbReference type="OMA" id="MVSVRIF"/>
<reference evidence="11 17" key="5">
    <citation type="submission" date="2018-05" db="EMBL/GenBank/DDBJ databases">
        <title>Vancomycin-resistant Enterococcus faecium strain from Chelyabinsk, Russia.</title>
        <authorList>
            <person name="Gostev V."/>
            <person name="Goncharov A."/>
            <person name="Kolodzhieva V."/>
            <person name="Suvorov A."/>
            <person name="Sidorenko S."/>
            <person name="Zueva L."/>
        </authorList>
    </citation>
    <scope>NUCLEOTIDE SEQUENCE [LARGE SCALE GENOMIC DNA]</scope>
    <source>
        <strain evidence="11 17">20</strain>
    </source>
</reference>
<reference evidence="13 15" key="3">
    <citation type="submission" date="2016-04" db="EMBL/GenBank/DDBJ databases">
        <authorList>
            <person name="Millard A."/>
        </authorList>
    </citation>
    <scope>NUCLEOTIDE SEQUENCE [LARGE SCALE GENOMIC DNA]</scope>
    <source>
        <strain evidence="13">Isolate 22</strain>
    </source>
</reference>
<dbReference type="InterPro" id="IPR045863">
    <property type="entry name" value="CorA_TM1_TM2"/>
</dbReference>
<evidence type="ECO:0000313" key="12">
    <source>
        <dbReference type="EMBL" id="RBS33581.1"/>
    </source>
</evidence>
<evidence type="ECO:0000313" key="13">
    <source>
        <dbReference type="EMBL" id="SAZ06993.1"/>
    </source>
</evidence>
<evidence type="ECO:0000313" key="11">
    <source>
        <dbReference type="EMBL" id="PZM55045.1"/>
    </source>
</evidence>
<dbReference type="GO" id="GO:0016020">
    <property type="term" value="C:membrane"/>
    <property type="evidence" value="ECO:0007669"/>
    <property type="project" value="UniProtKB-SubCell"/>
</dbReference>
<keyword evidence="6" id="KW-0175">Coiled coil</keyword>
<organism evidence="9 14">
    <name type="scientific">Enterococcus faecium</name>
    <name type="common">Streptococcus faecium</name>
    <dbReference type="NCBI Taxonomy" id="1352"/>
    <lineage>
        <taxon>Bacteria</taxon>
        <taxon>Bacillati</taxon>
        <taxon>Bacillota</taxon>
        <taxon>Bacilli</taxon>
        <taxon>Lactobacillales</taxon>
        <taxon>Enterococcaceae</taxon>
        <taxon>Enterococcus</taxon>
    </lineage>
</organism>
<sequence length="312" mass="36668">MRYYFVDEEKNVIETDEKKYNWLVLDSAKPEEIEQAIEEFELPDDIFVGTEYPEEVSRMERLYETKLEHPFSLVVINLDQSDNRIEKKLTPISFVLSDNLLITCIDRKTEFVDRLLTKHGNHLNSFEKIITYTLLDIYTHYVKELREMKKRIDALDKAARKTTENEELYKQADLERDIVYIDHTLRDQRETMDQLWNSETFIKRLDDEQLLYDVHLRQRQTEKMIEIYRDLLESIGDLFNGMMDNNLNHIMKYLDSAALIISVPALFAGIWGMNTGGLPGKSSALGFILVVFGSLIAAVVLGYHLYRKDYTN</sequence>
<gene>
    <name evidence="9" type="ORF">AWT83_11980</name>
    <name evidence="10" type="ORF">B1P95_09175</name>
    <name evidence="11" type="ORF">DKP91_11615</name>
    <name evidence="13" type="ORF">DTPHA_601308</name>
    <name evidence="12" type="ORF">EB12_00838</name>
    <name evidence="8" type="ORF">GBM73_02240</name>
</gene>
<feature type="transmembrane region" description="Helical" evidence="7">
    <location>
        <begin position="284"/>
        <end position="306"/>
    </location>
</feature>
<dbReference type="GO" id="GO:0046873">
    <property type="term" value="F:metal ion transmembrane transporter activity"/>
    <property type="evidence" value="ECO:0007669"/>
    <property type="project" value="InterPro"/>
</dbReference>
<evidence type="ECO:0000313" key="9">
    <source>
        <dbReference type="EMBL" id="KWX19152.1"/>
    </source>
</evidence>
<dbReference type="EMBL" id="WEFP01000001">
    <property type="protein sequence ID" value="KAB7576204.1"/>
    <property type="molecule type" value="Genomic_DNA"/>
</dbReference>
<dbReference type="Proteomes" id="UP000070452">
    <property type="component" value="Unassembled WGS sequence"/>
</dbReference>
<evidence type="ECO:0000256" key="4">
    <source>
        <dbReference type="ARBA" id="ARBA00022989"/>
    </source>
</evidence>
<dbReference type="InterPro" id="IPR047199">
    <property type="entry name" value="CorA-like"/>
</dbReference>
<dbReference type="EMBL" id="LEQJ01000004">
    <property type="protein sequence ID" value="RBS33581.1"/>
    <property type="molecule type" value="Genomic_DNA"/>
</dbReference>
<dbReference type="EMBL" id="MVGJ01000047">
    <property type="protein sequence ID" value="OOL82455.1"/>
    <property type="molecule type" value="Genomic_DNA"/>
</dbReference>
<evidence type="ECO:0000313" key="8">
    <source>
        <dbReference type="EMBL" id="KAB7576204.1"/>
    </source>
</evidence>
<dbReference type="EMBL" id="LRHK01000001">
    <property type="protein sequence ID" value="KWX19152.1"/>
    <property type="molecule type" value="Genomic_DNA"/>
</dbReference>
<evidence type="ECO:0000313" key="14">
    <source>
        <dbReference type="Proteomes" id="UP000070452"/>
    </source>
</evidence>
<evidence type="ECO:0000313" key="19">
    <source>
        <dbReference type="Proteomes" id="UP000469871"/>
    </source>
</evidence>
<accession>A0A132PAY8</accession>
<dbReference type="SUPFAM" id="SSF143865">
    <property type="entry name" value="CorA soluble domain-like"/>
    <property type="match status" value="1"/>
</dbReference>
<dbReference type="InterPro" id="IPR002523">
    <property type="entry name" value="MgTranspt_CorA/ZnTranspt_ZntB"/>
</dbReference>
<dbReference type="EMBL" id="QHGU01000068">
    <property type="protein sequence ID" value="PZM55045.1"/>
    <property type="molecule type" value="Genomic_DNA"/>
</dbReference>
<reference evidence="9 14" key="2">
    <citation type="submission" date="2016-01" db="EMBL/GenBank/DDBJ databases">
        <title>Molecular Mechanisms for transfer of large genomic segments between Enterococcus faecium strains.</title>
        <authorList>
            <person name="Garcia-Solache M.A."/>
            <person name="Lebreton F."/>
            <person name="Mclaughlin R.E."/>
            <person name="Whiteaker J.D."/>
            <person name="Gilmore M.S."/>
            <person name="Rice L.B."/>
        </authorList>
    </citation>
    <scope>NUCLEOTIDE SEQUENCE [LARGE SCALE GENOMIC DNA]</scope>
    <source>
        <strain evidence="9 14">D344RRF x C68</strain>
    </source>
</reference>
<protein>
    <submittedName>
        <fullName evidence="8 9">Magnesium transporter</fullName>
    </submittedName>
    <submittedName>
        <fullName evidence="12">Mg2+ cation transporter</fullName>
    </submittedName>
</protein>
<dbReference type="Proteomes" id="UP000183509">
    <property type="component" value="Unassembled WGS sequence"/>
</dbReference>
<feature type="coiled-coil region" evidence="6">
    <location>
        <begin position="138"/>
        <end position="165"/>
    </location>
</feature>
<dbReference type="Proteomes" id="UP000253144">
    <property type="component" value="Unassembled WGS sequence"/>
</dbReference>
<dbReference type="Proteomes" id="UP000249070">
    <property type="component" value="Unassembled WGS sequence"/>
</dbReference>
<evidence type="ECO:0000256" key="5">
    <source>
        <dbReference type="ARBA" id="ARBA00023136"/>
    </source>
</evidence>
<dbReference type="STRING" id="1352.AL014_06575"/>
<name>A0A132PAY8_ENTFC</name>
<proteinExistence type="inferred from homology"/>
<keyword evidence="5 7" id="KW-0472">Membrane</keyword>
<dbReference type="Gene3D" id="3.30.460.20">
    <property type="entry name" value="CorA soluble domain-like"/>
    <property type="match status" value="1"/>
</dbReference>
<evidence type="ECO:0000313" key="10">
    <source>
        <dbReference type="EMBL" id="OOL82455.1"/>
    </source>
</evidence>
<reference evidence="10 16" key="4">
    <citation type="submission" date="2017-02" db="EMBL/GenBank/DDBJ databases">
        <title>Clonality and virulence of isolates of VRE in Hematopoietic Stem Cell Transplanted (HSCT) patients.</title>
        <authorList>
            <person name="Marchi A.P."/>
            <person name="Martins R.C."/>
            <person name="Marie S.K."/>
            <person name="Levin A.S."/>
            <person name="Costa S.F."/>
        </authorList>
    </citation>
    <scope>NUCLEOTIDE SEQUENCE [LARGE SCALE GENOMIC DNA]</scope>
    <source>
        <strain evidence="10 16">LIM1759</strain>
    </source>
</reference>
<feature type="transmembrane region" description="Helical" evidence="7">
    <location>
        <begin position="253"/>
        <end position="272"/>
    </location>
</feature>
<dbReference type="PANTHER" id="PTHR47891:SF1">
    <property type="entry name" value="CORA-MAGNESIUM AND COBALT TRANSPORTER"/>
    <property type="match status" value="1"/>
</dbReference>
<keyword evidence="3 7" id="KW-0812">Transmembrane</keyword>
<evidence type="ECO:0000256" key="1">
    <source>
        <dbReference type="ARBA" id="ARBA00004141"/>
    </source>
</evidence>